<proteinExistence type="predicted"/>
<dbReference type="InterPro" id="IPR021529">
    <property type="entry name" value="DUF2798"/>
</dbReference>
<dbReference type="AlphaFoldDB" id="A0A1J5S325"/>
<protein>
    <recommendedName>
        <fullName evidence="3">DUF2798 domain-containing protein</fullName>
    </recommendedName>
</protein>
<name>A0A1J5S325_9ZZZZ</name>
<dbReference type="Pfam" id="PF11391">
    <property type="entry name" value="DUF2798"/>
    <property type="match status" value="1"/>
</dbReference>
<dbReference type="EMBL" id="MLJW01000071">
    <property type="protein sequence ID" value="OIR02801.1"/>
    <property type="molecule type" value="Genomic_DNA"/>
</dbReference>
<reference evidence="2" key="1">
    <citation type="submission" date="2016-10" db="EMBL/GenBank/DDBJ databases">
        <title>Sequence of Gallionella enrichment culture.</title>
        <authorList>
            <person name="Poehlein A."/>
            <person name="Muehling M."/>
            <person name="Daniel R."/>
        </authorList>
    </citation>
    <scope>NUCLEOTIDE SEQUENCE</scope>
</reference>
<sequence>MTKKIPFRYRSLIFALIMSFNTSTIISAVIISLHTHTFAQFIKVWPSSFAIGWPLVFVAILIIAPLVNKFLNLFIEVS</sequence>
<evidence type="ECO:0000313" key="2">
    <source>
        <dbReference type="EMBL" id="OIR02801.1"/>
    </source>
</evidence>
<accession>A0A1J5S325</accession>
<gene>
    <name evidence="2" type="ORF">GALL_150090</name>
</gene>
<keyword evidence="1" id="KW-1133">Transmembrane helix</keyword>
<evidence type="ECO:0000256" key="1">
    <source>
        <dbReference type="SAM" id="Phobius"/>
    </source>
</evidence>
<organism evidence="2">
    <name type="scientific">mine drainage metagenome</name>
    <dbReference type="NCBI Taxonomy" id="410659"/>
    <lineage>
        <taxon>unclassified sequences</taxon>
        <taxon>metagenomes</taxon>
        <taxon>ecological metagenomes</taxon>
    </lineage>
</organism>
<feature type="transmembrane region" description="Helical" evidence="1">
    <location>
        <begin position="12"/>
        <end position="31"/>
    </location>
</feature>
<keyword evidence="1" id="KW-0472">Membrane</keyword>
<evidence type="ECO:0008006" key="3">
    <source>
        <dbReference type="Google" id="ProtNLM"/>
    </source>
</evidence>
<comment type="caution">
    <text evidence="2">The sequence shown here is derived from an EMBL/GenBank/DDBJ whole genome shotgun (WGS) entry which is preliminary data.</text>
</comment>
<feature type="transmembrane region" description="Helical" evidence="1">
    <location>
        <begin position="51"/>
        <end position="71"/>
    </location>
</feature>
<keyword evidence="1" id="KW-0812">Transmembrane</keyword>